<feature type="non-terminal residue" evidence="1">
    <location>
        <position position="36"/>
    </location>
</feature>
<accession>X1GS04</accession>
<dbReference type="EMBL" id="BARU01012739">
    <property type="protein sequence ID" value="GAH44399.1"/>
    <property type="molecule type" value="Genomic_DNA"/>
</dbReference>
<sequence>MPAWDPGRVPTVHAQPVTNYYRGKAIRQDLAMGAKN</sequence>
<comment type="caution">
    <text evidence="1">The sequence shown here is derived from an EMBL/GenBank/DDBJ whole genome shotgun (WGS) entry which is preliminary data.</text>
</comment>
<gene>
    <name evidence="1" type="ORF">S03H2_23348</name>
</gene>
<name>X1GS04_9ZZZZ</name>
<proteinExistence type="predicted"/>
<organism evidence="1">
    <name type="scientific">marine sediment metagenome</name>
    <dbReference type="NCBI Taxonomy" id="412755"/>
    <lineage>
        <taxon>unclassified sequences</taxon>
        <taxon>metagenomes</taxon>
        <taxon>ecological metagenomes</taxon>
    </lineage>
</organism>
<dbReference type="AlphaFoldDB" id="X1GS04"/>
<reference evidence="1" key="1">
    <citation type="journal article" date="2014" name="Front. Microbiol.">
        <title>High frequency of phylogenetically diverse reductive dehalogenase-homologous genes in deep subseafloor sedimentary metagenomes.</title>
        <authorList>
            <person name="Kawai M."/>
            <person name="Futagami T."/>
            <person name="Toyoda A."/>
            <person name="Takaki Y."/>
            <person name="Nishi S."/>
            <person name="Hori S."/>
            <person name="Arai W."/>
            <person name="Tsubouchi T."/>
            <person name="Morono Y."/>
            <person name="Uchiyama I."/>
            <person name="Ito T."/>
            <person name="Fujiyama A."/>
            <person name="Inagaki F."/>
            <person name="Takami H."/>
        </authorList>
    </citation>
    <scope>NUCLEOTIDE SEQUENCE</scope>
    <source>
        <strain evidence="1">Expedition CK06-06</strain>
    </source>
</reference>
<evidence type="ECO:0000313" key="1">
    <source>
        <dbReference type="EMBL" id="GAH44399.1"/>
    </source>
</evidence>
<protein>
    <submittedName>
        <fullName evidence="1">Uncharacterized protein</fullName>
    </submittedName>
</protein>